<accession>A0A3S1J4Q8</accession>
<protein>
    <recommendedName>
        <fullName evidence="1">Putative restriction endonuclease domain-containing protein</fullName>
    </recommendedName>
</protein>
<feature type="domain" description="Putative restriction endonuclease" evidence="1">
    <location>
        <begin position="11"/>
        <end position="72"/>
    </location>
</feature>
<evidence type="ECO:0000313" key="2">
    <source>
        <dbReference type="EMBL" id="RUT07692.1"/>
    </source>
</evidence>
<reference evidence="2" key="1">
    <citation type="submission" date="2018-12" db="EMBL/GenBank/DDBJ databases">
        <authorList>
            <person name="Will S."/>
            <person name="Neumann-Schaal M."/>
            <person name="Henke P."/>
        </authorList>
    </citation>
    <scope>NUCLEOTIDE SEQUENCE</scope>
    <source>
        <strain evidence="2">PCC 7102</strain>
    </source>
</reference>
<dbReference type="InterPro" id="IPR011335">
    <property type="entry name" value="Restrct_endonuc-II-like"/>
</dbReference>
<keyword evidence="3" id="KW-1185">Reference proteome</keyword>
<evidence type="ECO:0000259" key="1">
    <source>
        <dbReference type="Pfam" id="PF05685"/>
    </source>
</evidence>
<dbReference type="SUPFAM" id="SSF52980">
    <property type="entry name" value="Restriction endonuclease-like"/>
    <property type="match status" value="1"/>
</dbReference>
<dbReference type="Gene3D" id="3.90.1570.10">
    <property type="entry name" value="tt1808, chain A"/>
    <property type="match status" value="1"/>
</dbReference>
<dbReference type="CDD" id="cd06260">
    <property type="entry name" value="DUF820-like"/>
    <property type="match status" value="1"/>
</dbReference>
<reference evidence="2" key="2">
    <citation type="journal article" date="2019" name="Genome Biol. Evol.">
        <title>Day and night: Metabolic profiles and evolutionary relationships of six axenic non-marine cyanobacteria.</title>
        <authorList>
            <person name="Will S.E."/>
            <person name="Henke P."/>
            <person name="Boedeker C."/>
            <person name="Huang S."/>
            <person name="Brinkmann H."/>
            <person name="Rohde M."/>
            <person name="Jarek M."/>
            <person name="Friedl T."/>
            <person name="Seufert S."/>
            <person name="Schumacher M."/>
            <person name="Overmann J."/>
            <person name="Neumann-Schaal M."/>
            <person name="Petersen J."/>
        </authorList>
    </citation>
    <scope>NUCLEOTIDE SEQUENCE [LARGE SCALE GENOMIC DNA]</scope>
    <source>
        <strain evidence="2">PCC 7102</strain>
    </source>
</reference>
<comment type="caution">
    <text evidence="2">The sequence shown here is derived from an EMBL/GenBank/DDBJ whole genome shotgun (WGS) entry which is preliminary data.</text>
</comment>
<dbReference type="Pfam" id="PF05685">
    <property type="entry name" value="Uma2"/>
    <property type="match status" value="1"/>
</dbReference>
<name>A0A3S1J4Q8_9CYAN</name>
<dbReference type="PANTHER" id="PTHR34107:SF7">
    <property type="entry name" value="SLR2092 PROTEIN"/>
    <property type="match status" value="1"/>
</dbReference>
<dbReference type="InterPro" id="IPR012296">
    <property type="entry name" value="Nuclease_put_TT1808"/>
</dbReference>
<dbReference type="AlphaFoldDB" id="A0A3S1J4Q8"/>
<dbReference type="EMBL" id="RSCL01000004">
    <property type="protein sequence ID" value="RUT07692.1"/>
    <property type="molecule type" value="Genomic_DNA"/>
</dbReference>
<organism evidence="2 3">
    <name type="scientific">Dulcicalothrix desertica PCC 7102</name>
    <dbReference type="NCBI Taxonomy" id="232991"/>
    <lineage>
        <taxon>Bacteria</taxon>
        <taxon>Bacillati</taxon>
        <taxon>Cyanobacteriota</taxon>
        <taxon>Cyanophyceae</taxon>
        <taxon>Nostocales</taxon>
        <taxon>Calotrichaceae</taxon>
        <taxon>Dulcicalothrix</taxon>
    </lineage>
</organism>
<sequence length="79" mass="8956">MEVKTAFDRLLPLQKKMQAFLQLQWGIKFGILIDPDQRNVSIYKLGAAVTLLEDGDTLTLPELLPDWSLNVSNLWATNV</sequence>
<dbReference type="OrthoDB" id="455378at2"/>
<dbReference type="PANTHER" id="PTHR34107">
    <property type="entry name" value="SLL0198 PROTEIN-RELATED"/>
    <property type="match status" value="1"/>
</dbReference>
<proteinExistence type="predicted"/>
<dbReference type="Proteomes" id="UP000271624">
    <property type="component" value="Unassembled WGS sequence"/>
</dbReference>
<dbReference type="InterPro" id="IPR008538">
    <property type="entry name" value="Uma2"/>
</dbReference>
<evidence type="ECO:0000313" key="3">
    <source>
        <dbReference type="Proteomes" id="UP000271624"/>
    </source>
</evidence>
<gene>
    <name evidence="2" type="ORF">DSM106972_019520</name>
</gene>